<dbReference type="InterPro" id="IPR020579">
    <property type="entry name" value="Exonuc_VII_lsu_C"/>
</dbReference>
<dbReference type="EC" id="3.1.11.6" evidence="5"/>
<keyword evidence="3 5" id="KW-0378">Hydrolase</keyword>
<evidence type="ECO:0000259" key="8">
    <source>
        <dbReference type="Pfam" id="PF13742"/>
    </source>
</evidence>
<accession>A0ABV8WYU0</accession>
<dbReference type="HAMAP" id="MF_00378">
    <property type="entry name" value="Exonuc_7_L"/>
    <property type="match status" value="1"/>
</dbReference>
<sequence length="449" mass="51532">MEDKYLSVTALTKYIKKKFDVDNHLNHVWLRGEISNFKHHSRGHMYMTIKDDNASIRAVMFHSQNMKLEFLPEDGMKVLLQGNVSVFESSGQYQLYIQEMQPDGIGALHLAFEQLKEKLTKEGLFEQKYKKQIPAYPEKIAVLTSPTGAAVRDILTTLERRYPLVNVVVVPIPVQGKYAKESIVTAINKTNSLEDIDLIIIGRGGGSIEELWAFNEEIVARAIFDSQIPVISAVGHETDFTISDFTADVRAATPTAAAEIAVPSKKDILEYVNQLNRMLLNSYSKHVLHKKQSLQNIQESYAFKFPKRFIAEKEQLLDRLIERKQQSIKQYTKVKLDQWRYADKQLNYINPERIIKLKAEKLRSLRNQLDHQGKQILERNKAKFSHQLSQLELLNPMNIMLRGYSIAYDEENNLITKVAQIEVGSKFNIQLPDGKIIGKVMEVEEKDDA</sequence>
<dbReference type="PANTHER" id="PTHR30008:SF0">
    <property type="entry name" value="EXODEOXYRIBONUCLEASE 7 LARGE SUBUNIT"/>
    <property type="match status" value="1"/>
</dbReference>
<dbReference type="InterPro" id="IPR025824">
    <property type="entry name" value="OB-fold_nuc-bd_dom"/>
</dbReference>
<evidence type="ECO:0000256" key="1">
    <source>
        <dbReference type="ARBA" id="ARBA00022490"/>
    </source>
</evidence>
<dbReference type="CDD" id="cd04489">
    <property type="entry name" value="ExoVII_LU_OBF"/>
    <property type="match status" value="1"/>
</dbReference>
<comment type="subcellular location">
    <subcellularLocation>
        <location evidence="5 6">Cytoplasm</location>
    </subcellularLocation>
</comment>
<evidence type="ECO:0000313" key="9">
    <source>
        <dbReference type="EMBL" id="MFC4404253.1"/>
    </source>
</evidence>
<organism evidence="9 10">
    <name type="scientific">Gracilibacillus xinjiangensis</name>
    <dbReference type="NCBI Taxonomy" id="1193282"/>
    <lineage>
        <taxon>Bacteria</taxon>
        <taxon>Bacillati</taxon>
        <taxon>Bacillota</taxon>
        <taxon>Bacilli</taxon>
        <taxon>Bacillales</taxon>
        <taxon>Bacillaceae</taxon>
        <taxon>Gracilibacillus</taxon>
    </lineage>
</organism>
<protein>
    <recommendedName>
        <fullName evidence="5">Exodeoxyribonuclease 7 large subunit</fullName>
        <ecNumber evidence="5">3.1.11.6</ecNumber>
    </recommendedName>
    <alternativeName>
        <fullName evidence="5">Exodeoxyribonuclease VII large subunit</fullName>
        <shortName evidence="5">Exonuclease VII large subunit</shortName>
    </alternativeName>
</protein>
<evidence type="ECO:0000313" key="10">
    <source>
        <dbReference type="Proteomes" id="UP001595882"/>
    </source>
</evidence>
<proteinExistence type="inferred from homology"/>
<comment type="catalytic activity">
    <reaction evidence="5 6">
        <text>Exonucleolytic cleavage in either 5'- to 3'- or 3'- to 5'-direction to yield nucleoside 5'-phosphates.</text>
        <dbReference type="EC" id="3.1.11.6"/>
    </reaction>
</comment>
<evidence type="ECO:0000256" key="2">
    <source>
        <dbReference type="ARBA" id="ARBA00022722"/>
    </source>
</evidence>
<dbReference type="RefSeq" id="WP_390252789.1">
    <property type="nucleotide sequence ID" value="NZ_JBHSDT010000008.1"/>
</dbReference>
<evidence type="ECO:0000256" key="6">
    <source>
        <dbReference type="RuleBase" id="RU004355"/>
    </source>
</evidence>
<evidence type="ECO:0000259" key="7">
    <source>
        <dbReference type="Pfam" id="PF02601"/>
    </source>
</evidence>
<name>A0ABV8WYU0_9BACI</name>
<keyword evidence="2 5" id="KW-0540">Nuclease</keyword>
<comment type="similarity">
    <text evidence="5 6">Belongs to the XseA family.</text>
</comment>
<evidence type="ECO:0000256" key="5">
    <source>
        <dbReference type="HAMAP-Rule" id="MF_00378"/>
    </source>
</evidence>
<dbReference type="GO" id="GO:0008855">
    <property type="term" value="F:exodeoxyribonuclease VII activity"/>
    <property type="evidence" value="ECO:0007669"/>
    <property type="project" value="UniProtKB-EC"/>
</dbReference>
<dbReference type="PANTHER" id="PTHR30008">
    <property type="entry name" value="EXODEOXYRIBONUCLEASE 7 LARGE SUBUNIT"/>
    <property type="match status" value="1"/>
</dbReference>
<gene>
    <name evidence="5 9" type="primary">xseA</name>
    <name evidence="9" type="ORF">ACFOY7_14385</name>
</gene>
<dbReference type="Proteomes" id="UP001595882">
    <property type="component" value="Unassembled WGS sequence"/>
</dbReference>
<keyword evidence="1 5" id="KW-0963">Cytoplasm</keyword>
<comment type="function">
    <text evidence="5">Bidirectionally degrades single-stranded DNA into large acid-insoluble oligonucleotides, which are then degraded further into small acid-soluble oligonucleotides.</text>
</comment>
<dbReference type="EMBL" id="JBHSDT010000008">
    <property type="protein sequence ID" value="MFC4404253.1"/>
    <property type="molecule type" value="Genomic_DNA"/>
</dbReference>
<evidence type="ECO:0000256" key="3">
    <source>
        <dbReference type="ARBA" id="ARBA00022801"/>
    </source>
</evidence>
<feature type="domain" description="OB-fold nucleic acid binding" evidence="8">
    <location>
        <begin position="6"/>
        <end position="101"/>
    </location>
</feature>
<comment type="subunit">
    <text evidence="5">Heterooligomer composed of large and small subunits.</text>
</comment>
<feature type="domain" description="Exonuclease VII large subunit C-terminal" evidence="7">
    <location>
        <begin position="124"/>
        <end position="436"/>
    </location>
</feature>
<evidence type="ECO:0000256" key="4">
    <source>
        <dbReference type="ARBA" id="ARBA00022839"/>
    </source>
</evidence>
<dbReference type="InterPro" id="IPR003753">
    <property type="entry name" value="Exonuc_VII_L"/>
</dbReference>
<dbReference type="Pfam" id="PF13742">
    <property type="entry name" value="tRNA_anti_2"/>
    <property type="match status" value="1"/>
</dbReference>
<keyword evidence="4 5" id="KW-0269">Exonuclease</keyword>
<reference evidence="10" key="1">
    <citation type="journal article" date="2019" name="Int. J. Syst. Evol. Microbiol.">
        <title>The Global Catalogue of Microorganisms (GCM) 10K type strain sequencing project: providing services to taxonomists for standard genome sequencing and annotation.</title>
        <authorList>
            <consortium name="The Broad Institute Genomics Platform"/>
            <consortium name="The Broad Institute Genome Sequencing Center for Infectious Disease"/>
            <person name="Wu L."/>
            <person name="Ma J."/>
        </authorList>
    </citation>
    <scope>NUCLEOTIDE SEQUENCE [LARGE SCALE GENOMIC DNA]</scope>
    <source>
        <strain evidence="10">CCUG 37865</strain>
    </source>
</reference>
<dbReference type="NCBIfam" id="TIGR00237">
    <property type="entry name" value="xseA"/>
    <property type="match status" value="1"/>
</dbReference>
<dbReference type="Pfam" id="PF02601">
    <property type="entry name" value="Exonuc_VII_L"/>
    <property type="match status" value="1"/>
</dbReference>
<keyword evidence="10" id="KW-1185">Reference proteome</keyword>
<comment type="caution">
    <text evidence="9">The sequence shown here is derived from an EMBL/GenBank/DDBJ whole genome shotgun (WGS) entry which is preliminary data.</text>
</comment>